<dbReference type="InterPro" id="IPR013324">
    <property type="entry name" value="RNA_pol_sigma_r3/r4-like"/>
</dbReference>
<dbReference type="InterPro" id="IPR001387">
    <property type="entry name" value="Cro/C1-type_HTH"/>
</dbReference>
<dbReference type="EMBL" id="NOKQ01000289">
    <property type="protein sequence ID" value="OZS77114.1"/>
    <property type="molecule type" value="Genomic_DNA"/>
</dbReference>
<dbReference type="InterPro" id="IPR050813">
    <property type="entry name" value="Sigma-70_Factor"/>
</dbReference>
<evidence type="ECO:0000259" key="2">
    <source>
        <dbReference type="PROSITE" id="PS50943"/>
    </source>
</evidence>
<feature type="domain" description="HTH cro/C1-type" evidence="2">
    <location>
        <begin position="54"/>
        <end position="75"/>
    </location>
</feature>
<dbReference type="InterPro" id="IPR036388">
    <property type="entry name" value="WH-like_DNA-bd_sf"/>
</dbReference>
<evidence type="ECO:0000313" key="4">
    <source>
        <dbReference type="Proteomes" id="UP000217065"/>
    </source>
</evidence>
<name>A0A264W0N1_9BACL</name>
<dbReference type="Gene3D" id="1.10.10.10">
    <property type="entry name" value="Winged helix-like DNA-binding domain superfamily/Winged helix DNA-binding domain"/>
    <property type="match status" value="1"/>
</dbReference>
<protein>
    <recommendedName>
        <fullName evidence="2">HTH cro/C1-type domain-containing protein</fullName>
    </recommendedName>
</protein>
<dbReference type="PANTHER" id="PTHR30376">
    <property type="entry name" value="SIGMA FACTOR RPOH HEAT SHOCK RELATED"/>
    <property type="match status" value="1"/>
</dbReference>
<dbReference type="Proteomes" id="UP000217065">
    <property type="component" value="Unassembled WGS sequence"/>
</dbReference>
<dbReference type="CDD" id="cd06171">
    <property type="entry name" value="Sigma70_r4"/>
    <property type="match status" value="1"/>
</dbReference>
<keyword evidence="4" id="KW-1185">Reference proteome</keyword>
<dbReference type="RefSeq" id="WP_094944272.1">
    <property type="nucleotide sequence ID" value="NZ_NOKQ01000289.1"/>
</dbReference>
<proteinExistence type="inferred from homology"/>
<dbReference type="SUPFAM" id="SSF88659">
    <property type="entry name" value="Sigma3 and sigma4 domains of RNA polymerase sigma factors"/>
    <property type="match status" value="1"/>
</dbReference>
<reference evidence="3 4" key="1">
    <citation type="submission" date="2017-07" db="EMBL/GenBank/DDBJ databases">
        <title>Tetzosporium hominis gen.nov. sp.nov.</title>
        <authorList>
            <person name="Tetz G."/>
            <person name="Tetz V."/>
        </authorList>
    </citation>
    <scope>NUCLEOTIDE SEQUENCE [LARGE SCALE GENOMIC DNA]</scope>
    <source>
        <strain evidence="3 4">VT-49</strain>
    </source>
</reference>
<comment type="similarity">
    <text evidence="1">Belongs to the sigma-70 factor family.</text>
</comment>
<evidence type="ECO:0000256" key="1">
    <source>
        <dbReference type="ARBA" id="ARBA00007788"/>
    </source>
</evidence>
<organism evidence="3 4">
    <name type="scientific">Tetzosporium hominis</name>
    <dbReference type="NCBI Taxonomy" id="2020506"/>
    <lineage>
        <taxon>Bacteria</taxon>
        <taxon>Bacillati</taxon>
        <taxon>Bacillota</taxon>
        <taxon>Bacilli</taxon>
        <taxon>Bacillales</taxon>
        <taxon>Caryophanaceae</taxon>
        <taxon>Tetzosporium</taxon>
    </lineage>
</organism>
<dbReference type="AlphaFoldDB" id="A0A264W0N1"/>
<dbReference type="PROSITE" id="PS50943">
    <property type="entry name" value="HTH_CROC1"/>
    <property type="match status" value="1"/>
</dbReference>
<gene>
    <name evidence="3" type="ORF">CF394_13330</name>
</gene>
<comment type="caution">
    <text evidence="3">The sequence shown here is derived from an EMBL/GenBank/DDBJ whole genome shotgun (WGS) entry which is preliminary data.</text>
</comment>
<dbReference type="Pfam" id="PF04545">
    <property type="entry name" value="Sigma70_r4"/>
    <property type="match status" value="1"/>
</dbReference>
<dbReference type="GO" id="GO:0003700">
    <property type="term" value="F:DNA-binding transcription factor activity"/>
    <property type="evidence" value="ECO:0007669"/>
    <property type="project" value="InterPro"/>
</dbReference>
<dbReference type="GO" id="GO:0006352">
    <property type="term" value="P:DNA-templated transcription initiation"/>
    <property type="evidence" value="ECO:0007669"/>
    <property type="project" value="InterPro"/>
</dbReference>
<dbReference type="InterPro" id="IPR007630">
    <property type="entry name" value="RNA_pol_sigma70_r4"/>
</dbReference>
<dbReference type="PANTHER" id="PTHR30376:SF3">
    <property type="entry name" value="RNA POLYMERASE SIGMA FACTOR RPOH"/>
    <property type="match status" value="1"/>
</dbReference>
<accession>A0A264W0N1</accession>
<sequence>MTLADLLPSPVLLVDKQLAYKELTSHMYQWLHVLDEREVDIFQYRYGLFHYKPLTQVALAAKLGISRSYVSRIEKRALVKLYQIIKAKTTL</sequence>
<evidence type="ECO:0000313" key="3">
    <source>
        <dbReference type="EMBL" id="OZS77114.1"/>
    </source>
</evidence>